<keyword evidence="8 9" id="KW-0472">Membrane</keyword>
<dbReference type="NCBIfam" id="NF002276">
    <property type="entry name" value="PRK01209.1-4"/>
    <property type="match status" value="1"/>
</dbReference>
<evidence type="ECO:0000256" key="8">
    <source>
        <dbReference type="ARBA" id="ARBA00023136"/>
    </source>
</evidence>
<evidence type="ECO:0000256" key="3">
    <source>
        <dbReference type="ARBA" id="ARBA00006263"/>
    </source>
</evidence>
<evidence type="ECO:0000256" key="4">
    <source>
        <dbReference type="ARBA" id="ARBA00022475"/>
    </source>
</evidence>
<dbReference type="GO" id="GO:0009236">
    <property type="term" value="P:cobalamin biosynthetic process"/>
    <property type="evidence" value="ECO:0007669"/>
    <property type="project" value="UniProtKB-UniRule"/>
</dbReference>
<keyword evidence="5 9" id="KW-0169">Cobalamin biosynthesis</keyword>
<comment type="pathway">
    <text evidence="2 9">Cofactor biosynthesis; adenosylcobalamin biosynthesis.</text>
</comment>
<proteinExistence type="inferred from homology"/>
<dbReference type="OrthoDB" id="9811967at2"/>
<dbReference type="UniPathway" id="UPA00148"/>
<evidence type="ECO:0000256" key="9">
    <source>
        <dbReference type="HAMAP-Rule" id="MF_00024"/>
    </source>
</evidence>
<dbReference type="GO" id="GO:0048472">
    <property type="term" value="F:threonine-phosphate decarboxylase activity"/>
    <property type="evidence" value="ECO:0007669"/>
    <property type="project" value="InterPro"/>
</dbReference>
<reference evidence="10 11" key="1">
    <citation type="submission" date="2013-01" db="EMBL/GenBank/DDBJ databases">
        <title>Whole genome shotgun sequence of Gordonia soli NBRC 108243.</title>
        <authorList>
            <person name="Isaki-Nakamura S."/>
            <person name="Hosoyama A."/>
            <person name="Tsuchikane K."/>
            <person name="Ando Y."/>
            <person name="Baba S."/>
            <person name="Ohji S."/>
            <person name="Hamada M."/>
            <person name="Tamura T."/>
            <person name="Yamazoe A."/>
            <person name="Yamazaki S."/>
            <person name="Fujita N."/>
        </authorList>
    </citation>
    <scope>NUCLEOTIDE SEQUENCE [LARGE SCALE GENOMIC DNA]</scope>
    <source>
        <strain evidence="10 11">NBRC 108243</strain>
    </source>
</reference>
<dbReference type="InterPro" id="IPR004485">
    <property type="entry name" value="Cobalamin_biosynth_CobD/CbiB"/>
</dbReference>
<dbReference type="GO" id="GO:0005886">
    <property type="term" value="C:plasma membrane"/>
    <property type="evidence" value="ECO:0007669"/>
    <property type="project" value="UniProtKB-SubCell"/>
</dbReference>
<organism evidence="10 11">
    <name type="scientific">Gordonia soli NBRC 108243</name>
    <dbReference type="NCBI Taxonomy" id="1223545"/>
    <lineage>
        <taxon>Bacteria</taxon>
        <taxon>Bacillati</taxon>
        <taxon>Actinomycetota</taxon>
        <taxon>Actinomycetes</taxon>
        <taxon>Mycobacteriales</taxon>
        <taxon>Gordoniaceae</taxon>
        <taxon>Gordonia</taxon>
    </lineage>
</organism>
<dbReference type="GO" id="GO:0015420">
    <property type="term" value="F:ABC-type vitamin B12 transporter activity"/>
    <property type="evidence" value="ECO:0007669"/>
    <property type="project" value="UniProtKB-UniRule"/>
</dbReference>
<evidence type="ECO:0000313" key="10">
    <source>
        <dbReference type="EMBL" id="GAC69456.1"/>
    </source>
</evidence>
<dbReference type="Pfam" id="PF03186">
    <property type="entry name" value="CobD_Cbib"/>
    <property type="match status" value="1"/>
</dbReference>
<evidence type="ECO:0000256" key="1">
    <source>
        <dbReference type="ARBA" id="ARBA00004651"/>
    </source>
</evidence>
<dbReference type="HAMAP" id="MF_00024">
    <property type="entry name" value="CobD_CbiB"/>
    <property type="match status" value="1"/>
</dbReference>
<dbReference type="Proteomes" id="UP000011666">
    <property type="component" value="Unassembled WGS sequence"/>
</dbReference>
<accession>M0QME9</accession>
<dbReference type="PANTHER" id="PTHR34308:SF1">
    <property type="entry name" value="COBALAMIN BIOSYNTHESIS PROTEIN CBIB"/>
    <property type="match status" value="1"/>
</dbReference>
<evidence type="ECO:0000313" key="11">
    <source>
        <dbReference type="Proteomes" id="UP000011666"/>
    </source>
</evidence>
<keyword evidence="7 9" id="KW-1133">Transmembrane helix</keyword>
<evidence type="ECO:0000256" key="2">
    <source>
        <dbReference type="ARBA" id="ARBA00004953"/>
    </source>
</evidence>
<dbReference type="NCBIfam" id="TIGR00380">
    <property type="entry name" value="cobal_cbiB"/>
    <property type="match status" value="1"/>
</dbReference>
<name>M0QME9_9ACTN</name>
<comment type="subcellular location">
    <subcellularLocation>
        <location evidence="1 9">Cell membrane</location>
        <topology evidence="1 9">Multi-pass membrane protein</topology>
    </subcellularLocation>
</comment>
<dbReference type="RefSeq" id="WP_007622540.1">
    <property type="nucleotide sequence ID" value="NZ_BANX01000025.1"/>
</dbReference>
<comment type="similarity">
    <text evidence="3 9">Belongs to the CobD/CbiB family.</text>
</comment>
<dbReference type="AlphaFoldDB" id="M0QME9"/>
<dbReference type="EMBL" id="BANX01000025">
    <property type="protein sequence ID" value="GAC69456.1"/>
    <property type="molecule type" value="Genomic_DNA"/>
</dbReference>
<dbReference type="eggNOG" id="COG1270">
    <property type="taxonomic scope" value="Bacteria"/>
</dbReference>
<sequence>MLPTGGRRTPAPELASGLLLGLLADRLLADPRRLHPVAGLGMAAGALERRWYRDSVVAGVAHTAASVGIATAATALIRPGWIPIAAATWSVVGGTSLARVGLAIADTLDRDDVDAARALIPSLCGRDPDSLDADGICRAAVESIAENTSDATIGPLWWGAVLGLPGLVGYRTVNTLDAMVGYRNDRYRRFGWAAARLDDLANVVPARLTALLAVTLGERSQASLAAWRRDAPAHPSPNAGVVEASFAGALGLRLGGRTVYRHGVEDRPPMGDGGSPGPADLRAAVALSRRVQVAGGVVAALLAIALRRGGPQLP</sequence>
<gene>
    <name evidence="9 10" type="primary">cobD</name>
    <name evidence="10" type="ORF">GS4_25_00270</name>
</gene>
<comment type="caution">
    <text evidence="10">The sequence shown here is derived from an EMBL/GenBank/DDBJ whole genome shotgun (WGS) entry which is preliminary data.</text>
</comment>
<keyword evidence="6 9" id="KW-0812">Transmembrane</keyword>
<evidence type="ECO:0000256" key="7">
    <source>
        <dbReference type="ARBA" id="ARBA00022989"/>
    </source>
</evidence>
<keyword evidence="4 9" id="KW-1003">Cell membrane</keyword>
<comment type="function">
    <text evidence="9">Converts cobyric acid to cobinamide by the addition of aminopropanol on the F carboxylic group.</text>
</comment>
<dbReference type="PANTHER" id="PTHR34308">
    <property type="entry name" value="COBALAMIN BIOSYNTHESIS PROTEIN CBIB"/>
    <property type="match status" value="1"/>
</dbReference>
<evidence type="ECO:0000256" key="5">
    <source>
        <dbReference type="ARBA" id="ARBA00022573"/>
    </source>
</evidence>
<evidence type="ECO:0000256" key="6">
    <source>
        <dbReference type="ARBA" id="ARBA00022692"/>
    </source>
</evidence>
<keyword evidence="11" id="KW-1185">Reference proteome</keyword>
<dbReference type="STRING" id="1223545.GS4_25_00270"/>
<protein>
    <recommendedName>
        <fullName evidence="9">Cobalamin biosynthesis protein CobD</fullName>
    </recommendedName>
</protein>